<dbReference type="InterPro" id="IPR036396">
    <property type="entry name" value="Cyt_P450_sf"/>
</dbReference>
<evidence type="ECO:0000256" key="4">
    <source>
        <dbReference type="ARBA" id="ARBA00022692"/>
    </source>
</evidence>
<evidence type="ECO:0000313" key="14">
    <source>
        <dbReference type="Proteomes" id="UP000215914"/>
    </source>
</evidence>
<protein>
    <submittedName>
        <fullName evidence="13">11-oxo-beta-amyrin 30-oxidase</fullName>
        <ecNumber evidence="13">1.14.14.115</ecNumber>
    </submittedName>
</protein>
<evidence type="ECO:0000313" key="13">
    <source>
        <dbReference type="EMBL" id="KAF5794250.1"/>
    </source>
</evidence>
<dbReference type="GO" id="GO:0020037">
    <property type="term" value="F:heme binding"/>
    <property type="evidence" value="ECO:0007669"/>
    <property type="project" value="InterPro"/>
</dbReference>
<evidence type="ECO:0000256" key="10">
    <source>
        <dbReference type="ARBA" id="ARBA00023136"/>
    </source>
</evidence>
<keyword evidence="5 11" id="KW-0479">Metal-binding</keyword>
<dbReference type="AlphaFoldDB" id="A0A9K3ICM7"/>
<comment type="subcellular location">
    <subcellularLocation>
        <location evidence="1">Membrane</location>
    </subcellularLocation>
</comment>
<dbReference type="Gene3D" id="1.10.630.10">
    <property type="entry name" value="Cytochrome P450"/>
    <property type="match status" value="1"/>
</dbReference>
<dbReference type="PRINTS" id="PR00385">
    <property type="entry name" value="P450"/>
</dbReference>
<dbReference type="Pfam" id="PF00067">
    <property type="entry name" value="p450"/>
    <property type="match status" value="1"/>
</dbReference>
<dbReference type="Gramene" id="mRNA:HanXRQr2_Chr08g0325991">
    <property type="protein sequence ID" value="mRNA:HanXRQr2_Chr08g0325991"/>
    <property type="gene ID" value="HanXRQr2_Chr08g0325991"/>
</dbReference>
<dbReference type="InterPro" id="IPR017972">
    <property type="entry name" value="Cyt_P450_CS"/>
</dbReference>
<dbReference type="PANTHER" id="PTHR24282">
    <property type="entry name" value="CYTOCHROME P450 FAMILY MEMBER"/>
    <property type="match status" value="1"/>
</dbReference>
<evidence type="ECO:0000256" key="7">
    <source>
        <dbReference type="ARBA" id="ARBA00023002"/>
    </source>
</evidence>
<sequence>MVPTMVESVDMMLKRWKDAGTKEKDVHEEFLTMTSEVISKIVFGSNYEEGKQIFQKQGALIGLAAKQLSKIRLPGFGLSIQDIIDECRTFYIAGHGTISILLTWATLLLGIHTEWQEKAREEVQQVFGNQNPSSEGIPRLKKMSMIINETLRLYPPGISTTRKVQKETHVGDLVLPPNLNLQIPALPFHQDRGTWGEDAHLFKPERFSEGVANVVNSNPGAFLPFGYGPRICVGNNFAINESKITLSMILQHYRFTLSPNYVHAPYQHITLRPKSGVQIIFQAL</sequence>
<evidence type="ECO:0000256" key="8">
    <source>
        <dbReference type="ARBA" id="ARBA00023004"/>
    </source>
</evidence>
<dbReference type="EMBL" id="MNCJ02000323">
    <property type="protein sequence ID" value="KAF5794250.1"/>
    <property type="molecule type" value="Genomic_DNA"/>
</dbReference>
<feature type="binding site" description="axial binding residue" evidence="11">
    <location>
        <position position="232"/>
    </location>
    <ligand>
        <name>heme</name>
        <dbReference type="ChEBI" id="CHEBI:30413"/>
    </ligand>
    <ligandPart>
        <name>Fe</name>
        <dbReference type="ChEBI" id="CHEBI:18248"/>
    </ligandPart>
</feature>
<evidence type="ECO:0000256" key="9">
    <source>
        <dbReference type="ARBA" id="ARBA00023033"/>
    </source>
</evidence>
<keyword evidence="6" id="KW-1133">Transmembrane helix</keyword>
<reference evidence="13" key="2">
    <citation type="submission" date="2020-06" db="EMBL/GenBank/DDBJ databases">
        <title>Helianthus annuus Genome sequencing and assembly Release 2.</title>
        <authorList>
            <person name="Gouzy J."/>
            <person name="Langlade N."/>
            <person name="Munos S."/>
        </authorList>
    </citation>
    <scope>NUCLEOTIDE SEQUENCE</scope>
    <source>
        <tissue evidence="13">Leaves</tissue>
    </source>
</reference>
<dbReference type="InterPro" id="IPR002401">
    <property type="entry name" value="Cyt_P450_E_grp-I"/>
</dbReference>
<evidence type="ECO:0000256" key="1">
    <source>
        <dbReference type="ARBA" id="ARBA00004370"/>
    </source>
</evidence>
<keyword evidence="7 12" id="KW-0560">Oxidoreductase</keyword>
<comment type="cofactor">
    <cofactor evidence="11">
        <name>heme</name>
        <dbReference type="ChEBI" id="CHEBI:30413"/>
    </cofactor>
</comment>
<name>A0A9K3ICM7_HELAN</name>
<dbReference type="EC" id="1.14.14.115" evidence="13"/>
<evidence type="ECO:0000256" key="5">
    <source>
        <dbReference type="ARBA" id="ARBA00022723"/>
    </source>
</evidence>
<keyword evidence="14" id="KW-1185">Reference proteome</keyword>
<evidence type="ECO:0000256" key="3">
    <source>
        <dbReference type="ARBA" id="ARBA00022617"/>
    </source>
</evidence>
<accession>A0A9K3ICM7</accession>
<evidence type="ECO:0000256" key="2">
    <source>
        <dbReference type="ARBA" id="ARBA00010617"/>
    </source>
</evidence>
<organism evidence="13 14">
    <name type="scientific">Helianthus annuus</name>
    <name type="common">Common sunflower</name>
    <dbReference type="NCBI Taxonomy" id="4232"/>
    <lineage>
        <taxon>Eukaryota</taxon>
        <taxon>Viridiplantae</taxon>
        <taxon>Streptophyta</taxon>
        <taxon>Embryophyta</taxon>
        <taxon>Tracheophyta</taxon>
        <taxon>Spermatophyta</taxon>
        <taxon>Magnoliopsida</taxon>
        <taxon>eudicotyledons</taxon>
        <taxon>Gunneridae</taxon>
        <taxon>Pentapetalae</taxon>
        <taxon>asterids</taxon>
        <taxon>campanulids</taxon>
        <taxon>Asterales</taxon>
        <taxon>Asteraceae</taxon>
        <taxon>Asteroideae</taxon>
        <taxon>Heliantheae alliance</taxon>
        <taxon>Heliantheae</taxon>
        <taxon>Helianthus</taxon>
    </lineage>
</organism>
<dbReference type="GO" id="GO:0102375">
    <property type="term" value="F:11-oxo-beta-amyrin 30-oxidase activity"/>
    <property type="evidence" value="ECO:0007669"/>
    <property type="project" value="UniProtKB-EC"/>
</dbReference>
<dbReference type="PRINTS" id="PR00463">
    <property type="entry name" value="EP450I"/>
</dbReference>
<keyword evidence="3 11" id="KW-0349">Heme</keyword>
<dbReference type="GO" id="GO:0016020">
    <property type="term" value="C:membrane"/>
    <property type="evidence" value="ECO:0007669"/>
    <property type="project" value="UniProtKB-SubCell"/>
</dbReference>
<proteinExistence type="inferred from homology"/>
<dbReference type="Proteomes" id="UP000215914">
    <property type="component" value="Unassembled WGS sequence"/>
</dbReference>
<evidence type="ECO:0000256" key="11">
    <source>
        <dbReference type="PIRSR" id="PIRSR602401-1"/>
    </source>
</evidence>
<dbReference type="PROSITE" id="PS00086">
    <property type="entry name" value="CYTOCHROME_P450"/>
    <property type="match status" value="1"/>
</dbReference>
<reference evidence="13" key="1">
    <citation type="journal article" date="2017" name="Nature">
        <title>The sunflower genome provides insights into oil metabolism, flowering and Asterid evolution.</title>
        <authorList>
            <person name="Badouin H."/>
            <person name="Gouzy J."/>
            <person name="Grassa C.J."/>
            <person name="Murat F."/>
            <person name="Staton S.E."/>
            <person name="Cottret L."/>
            <person name="Lelandais-Briere C."/>
            <person name="Owens G.L."/>
            <person name="Carrere S."/>
            <person name="Mayjonade B."/>
            <person name="Legrand L."/>
            <person name="Gill N."/>
            <person name="Kane N.C."/>
            <person name="Bowers J.E."/>
            <person name="Hubner S."/>
            <person name="Bellec A."/>
            <person name="Berard A."/>
            <person name="Berges H."/>
            <person name="Blanchet N."/>
            <person name="Boniface M.C."/>
            <person name="Brunel D."/>
            <person name="Catrice O."/>
            <person name="Chaidir N."/>
            <person name="Claudel C."/>
            <person name="Donnadieu C."/>
            <person name="Faraut T."/>
            <person name="Fievet G."/>
            <person name="Helmstetter N."/>
            <person name="King M."/>
            <person name="Knapp S.J."/>
            <person name="Lai Z."/>
            <person name="Le Paslier M.C."/>
            <person name="Lippi Y."/>
            <person name="Lorenzon L."/>
            <person name="Mandel J.R."/>
            <person name="Marage G."/>
            <person name="Marchand G."/>
            <person name="Marquand E."/>
            <person name="Bret-Mestries E."/>
            <person name="Morien E."/>
            <person name="Nambeesan S."/>
            <person name="Nguyen T."/>
            <person name="Pegot-Espagnet P."/>
            <person name="Pouilly N."/>
            <person name="Raftis F."/>
            <person name="Sallet E."/>
            <person name="Schiex T."/>
            <person name="Thomas J."/>
            <person name="Vandecasteele C."/>
            <person name="Vares D."/>
            <person name="Vear F."/>
            <person name="Vautrin S."/>
            <person name="Crespi M."/>
            <person name="Mangin B."/>
            <person name="Burke J.M."/>
            <person name="Salse J."/>
            <person name="Munos S."/>
            <person name="Vincourt P."/>
            <person name="Rieseberg L.H."/>
            <person name="Langlade N.B."/>
        </authorList>
    </citation>
    <scope>NUCLEOTIDE SEQUENCE</scope>
    <source>
        <tissue evidence="13">Leaves</tissue>
    </source>
</reference>
<evidence type="ECO:0000256" key="6">
    <source>
        <dbReference type="ARBA" id="ARBA00022989"/>
    </source>
</evidence>
<keyword evidence="8 11" id="KW-0408">Iron</keyword>
<gene>
    <name evidence="13" type="ORF">HanXRQr2_Chr08g0325991</name>
</gene>
<dbReference type="GO" id="GO:0005506">
    <property type="term" value="F:iron ion binding"/>
    <property type="evidence" value="ECO:0007669"/>
    <property type="project" value="InterPro"/>
</dbReference>
<keyword evidence="4" id="KW-0812">Transmembrane</keyword>
<dbReference type="PANTHER" id="PTHR24282:SF266">
    <property type="entry name" value="CYTOCHROME P450-RELATED"/>
    <property type="match status" value="1"/>
</dbReference>
<keyword evidence="10" id="KW-0472">Membrane</keyword>
<dbReference type="InterPro" id="IPR050665">
    <property type="entry name" value="Cytochrome_P450_Monooxygen"/>
</dbReference>
<keyword evidence="9 12" id="KW-0503">Monooxygenase</keyword>
<evidence type="ECO:0000256" key="12">
    <source>
        <dbReference type="RuleBase" id="RU000461"/>
    </source>
</evidence>
<dbReference type="InterPro" id="IPR001128">
    <property type="entry name" value="Cyt_P450"/>
</dbReference>
<comment type="caution">
    <text evidence="13">The sequence shown here is derived from an EMBL/GenBank/DDBJ whole genome shotgun (WGS) entry which is preliminary data.</text>
</comment>
<comment type="similarity">
    <text evidence="2 12">Belongs to the cytochrome P450 family.</text>
</comment>
<dbReference type="SUPFAM" id="SSF48264">
    <property type="entry name" value="Cytochrome P450"/>
    <property type="match status" value="1"/>
</dbReference>